<dbReference type="Gene3D" id="3.40.50.2300">
    <property type="match status" value="1"/>
</dbReference>
<dbReference type="EMBL" id="CP032548">
    <property type="protein sequence ID" value="AZJ34924.1"/>
    <property type="molecule type" value="Genomic_DNA"/>
</dbReference>
<dbReference type="GO" id="GO:0003677">
    <property type="term" value="F:DNA binding"/>
    <property type="evidence" value="ECO:0007669"/>
    <property type="project" value="InterPro"/>
</dbReference>
<dbReference type="SMART" id="SM00448">
    <property type="entry name" value="REC"/>
    <property type="match status" value="1"/>
</dbReference>
<dbReference type="PROSITE" id="PS50930">
    <property type="entry name" value="HTH_LYTTR"/>
    <property type="match status" value="1"/>
</dbReference>
<accession>A0A3S8R505</accession>
<protein>
    <submittedName>
        <fullName evidence="4">Response regulator</fullName>
    </submittedName>
</protein>
<keyword evidence="1" id="KW-0597">Phosphoprotein</keyword>
<dbReference type="PROSITE" id="PS50110">
    <property type="entry name" value="RESPONSE_REGULATORY"/>
    <property type="match status" value="1"/>
</dbReference>
<proteinExistence type="predicted"/>
<dbReference type="SMART" id="SM00850">
    <property type="entry name" value="LytTR"/>
    <property type="match status" value="1"/>
</dbReference>
<dbReference type="Gene3D" id="2.40.50.1020">
    <property type="entry name" value="LytTr DNA-binding domain"/>
    <property type="match status" value="1"/>
</dbReference>
<dbReference type="InterPro" id="IPR001789">
    <property type="entry name" value="Sig_transdc_resp-reg_receiver"/>
</dbReference>
<dbReference type="GO" id="GO:0000156">
    <property type="term" value="F:phosphorelay response regulator activity"/>
    <property type="evidence" value="ECO:0007669"/>
    <property type="project" value="InterPro"/>
</dbReference>
<dbReference type="PANTHER" id="PTHR37299">
    <property type="entry name" value="TRANSCRIPTIONAL REGULATOR-RELATED"/>
    <property type="match status" value="1"/>
</dbReference>
<dbReference type="InterPro" id="IPR011006">
    <property type="entry name" value="CheY-like_superfamily"/>
</dbReference>
<dbReference type="AlphaFoldDB" id="A0A3S8R505"/>
<sequence>MDEIKAILIDDEQSARNVLSNLLERASTNINVLDSCNNLESGVQKIKEQQPDVVFLDVQMPNYAGYEIARFFDVISFEIIFVTAYDHYAIKAFELNAIDYLVKPIDRNKLDIALKKLEHKLHQQASLVDYHSLLKTIKDKNYKKIVIPELGNRHILNLTDIVAIEADGAYSKIHVVNKATIIASKNLKFFENTLSEEPSFFRSHRAWIVNLTYIEFLNKTTLNLTLDNGTITAKISRSRISSFENSI</sequence>
<dbReference type="SUPFAM" id="SSF52172">
    <property type="entry name" value="CheY-like"/>
    <property type="match status" value="1"/>
</dbReference>
<evidence type="ECO:0000313" key="5">
    <source>
        <dbReference type="Proteomes" id="UP000274593"/>
    </source>
</evidence>
<dbReference type="PANTHER" id="PTHR37299:SF1">
    <property type="entry name" value="STAGE 0 SPORULATION PROTEIN A HOMOLOG"/>
    <property type="match status" value="1"/>
</dbReference>
<organism evidence="4 5">
    <name type="scientific">Tenacibaculum singaporense</name>
    <dbReference type="NCBI Taxonomy" id="2358479"/>
    <lineage>
        <taxon>Bacteria</taxon>
        <taxon>Pseudomonadati</taxon>
        <taxon>Bacteroidota</taxon>
        <taxon>Flavobacteriia</taxon>
        <taxon>Flavobacteriales</taxon>
        <taxon>Flavobacteriaceae</taxon>
        <taxon>Tenacibaculum</taxon>
    </lineage>
</organism>
<dbReference type="InterPro" id="IPR046947">
    <property type="entry name" value="LytR-like"/>
</dbReference>
<feature type="modified residue" description="4-aspartylphosphate" evidence="1">
    <location>
        <position position="57"/>
    </location>
</feature>
<dbReference type="RefSeq" id="WP_125066736.1">
    <property type="nucleotide sequence ID" value="NZ_CP032548.1"/>
</dbReference>
<feature type="domain" description="HTH LytTR-type" evidence="3">
    <location>
        <begin position="145"/>
        <end position="247"/>
    </location>
</feature>
<evidence type="ECO:0000313" key="4">
    <source>
        <dbReference type="EMBL" id="AZJ34924.1"/>
    </source>
</evidence>
<dbReference type="KEGG" id="tsig:D6T69_05040"/>
<keyword evidence="5" id="KW-1185">Reference proteome</keyword>
<gene>
    <name evidence="4" type="ORF">D6T69_05040</name>
</gene>
<dbReference type="InterPro" id="IPR007492">
    <property type="entry name" value="LytTR_DNA-bd_dom"/>
</dbReference>
<feature type="domain" description="Response regulatory" evidence="2">
    <location>
        <begin position="5"/>
        <end position="118"/>
    </location>
</feature>
<evidence type="ECO:0000259" key="3">
    <source>
        <dbReference type="PROSITE" id="PS50930"/>
    </source>
</evidence>
<dbReference type="Proteomes" id="UP000274593">
    <property type="component" value="Chromosome"/>
</dbReference>
<evidence type="ECO:0000256" key="1">
    <source>
        <dbReference type="PROSITE-ProRule" id="PRU00169"/>
    </source>
</evidence>
<reference evidence="4 5" key="1">
    <citation type="submission" date="2018-09" db="EMBL/GenBank/DDBJ databases">
        <title>Insights into the microbiota of Asian seabass (Lates calcarifer) with tenacibaculosis symptoms and description of sp. nov. Tenacibaculum singaporense.</title>
        <authorList>
            <person name="Miyake S."/>
            <person name="Soh M."/>
            <person name="Azman M.N."/>
            <person name="Ngoh S.Y."/>
            <person name="Orban L."/>
        </authorList>
    </citation>
    <scope>NUCLEOTIDE SEQUENCE [LARGE SCALE GENOMIC DNA]</scope>
    <source>
        <strain evidence="4 5">DSM 106434</strain>
    </source>
</reference>
<dbReference type="Pfam" id="PF00072">
    <property type="entry name" value="Response_reg"/>
    <property type="match status" value="1"/>
</dbReference>
<dbReference type="Pfam" id="PF04397">
    <property type="entry name" value="LytTR"/>
    <property type="match status" value="1"/>
</dbReference>
<evidence type="ECO:0000259" key="2">
    <source>
        <dbReference type="PROSITE" id="PS50110"/>
    </source>
</evidence>
<name>A0A3S8R505_9FLAO</name>